<dbReference type="PANTHER" id="PTHR33734">
    <property type="entry name" value="LYSM DOMAIN-CONTAINING GPI-ANCHORED PROTEIN 2"/>
    <property type="match status" value="1"/>
</dbReference>
<dbReference type="PANTHER" id="PTHR33734:SF22">
    <property type="entry name" value="MEMBRANE-BOUND LYTIC MUREIN TRANSGLYCOSYLASE D"/>
    <property type="match status" value="1"/>
</dbReference>
<dbReference type="CDD" id="cd00118">
    <property type="entry name" value="LysM"/>
    <property type="match status" value="3"/>
</dbReference>
<evidence type="ECO:0000313" key="2">
    <source>
        <dbReference type="EMBL" id="VAW99589.1"/>
    </source>
</evidence>
<dbReference type="CDD" id="cd16894">
    <property type="entry name" value="MltD-like"/>
    <property type="match status" value="1"/>
</dbReference>
<dbReference type="InterPro" id="IPR018392">
    <property type="entry name" value="LysM"/>
</dbReference>
<accession>A0A3B1AMX6</accession>
<organism evidence="2">
    <name type="scientific">hydrothermal vent metagenome</name>
    <dbReference type="NCBI Taxonomy" id="652676"/>
    <lineage>
        <taxon>unclassified sequences</taxon>
        <taxon>metagenomes</taxon>
        <taxon>ecological metagenomes</taxon>
    </lineage>
</organism>
<sequence>MFPDPVTPPKMNHHNHIPALSAPWWQFAVLIIVALSSSGALAISSEYPLKNIDRSAHPVADSNRDLLRHIEQWERIRSQEYSWEPSYPQFSVSDAAVDALPPGDLWDRLREGFRLQGHHHPGIRAYLDEYARNQAYLDRIVERARPFLYDIVQEIERRGMPSEIALLPVVESAFQPFAYSAGRAAGIWQFIPGTGRHYGLKQNWWYDGRRDVRASTRAALDYLQHLNKLFDGDWLLALAAYNSGEGRVQRAIRANRKKGKPTDFWSLSLPKETRGYVPKLLAISTLIEAPEHHGIRLTSILDQPQLANVNIGSQIDLALAAELAGLSIEEIYRLNPAYNRWATAPDGPHHLLLPIDKAEAFRDNLAELGTRDRVRWERHRIKPGENLGSIAHRYQTSVALLQEVNQVRGQWIRAGDTLMIPIATKNLSHYLSEDRRKQAIQDTQRRGNKIHHTVRSGDTWWDLSRKHGITTHKLARWNGMSPRDPLFPGQQLVIWSRSDNTQKTRFTASLDGARHQKIHYRVRKGDSLARIAKRFSVTIAKLRRWNALQKGKYLQPGQRLTLYVDITRQS</sequence>
<name>A0A3B1AMX6_9ZZZZ</name>
<dbReference type="Gene3D" id="1.10.530.10">
    <property type="match status" value="1"/>
</dbReference>
<dbReference type="Gene3D" id="3.10.350.10">
    <property type="entry name" value="LysM domain"/>
    <property type="match status" value="3"/>
</dbReference>
<dbReference type="FunFam" id="1.10.530.10:FF:000004">
    <property type="entry name" value="Membrane-bound lytic murein transglycosylase D"/>
    <property type="match status" value="1"/>
</dbReference>
<dbReference type="Pfam" id="PF01476">
    <property type="entry name" value="LysM"/>
    <property type="match status" value="3"/>
</dbReference>
<dbReference type="AlphaFoldDB" id="A0A3B1AMX6"/>
<feature type="domain" description="LysM" evidence="1">
    <location>
        <begin position="377"/>
        <end position="420"/>
    </location>
</feature>
<dbReference type="GO" id="GO:0016020">
    <property type="term" value="C:membrane"/>
    <property type="evidence" value="ECO:0007669"/>
    <property type="project" value="InterPro"/>
</dbReference>
<dbReference type="InterPro" id="IPR000189">
    <property type="entry name" value="Transglyc_AS"/>
</dbReference>
<dbReference type="PROSITE" id="PS51782">
    <property type="entry name" value="LYSM"/>
    <property type="match status" value="3"/>
</dbReference>
<dbReference type="InterPro" id="IPR008258">
    <property type="entry name" value="Transglycosylase_SLT_dom_1"/>
</dbReference>
<dbReference type="SUPFAM" id="SSF53955">
    <property type="entry name" value="Lysozyme-like"/>
    <property type="match status" value="1"/>
</dbReference>
<reference evidence="2" key="1">
    <citation type="submission" date="2018-06" db="EMBL/GenBank/DDBJ databases">
        <authorList>
            <person name="Zhirakovskaya E."/>
        </authorList>
    </citation>
    <scope>NUCLEOTIDE SEQUENCE</scope>
</reference>
<dbReference type="Pfam" id="PF01464">
    <property type="entry name" value="SLT"/>
    <property type="match status" value="1"/>
</dbReference>
<dbReference type="PROSITE" id="PS00922">
    <property type="entry name" value="TRANSGLYCOSYLASE"/>
    <property type="match status" value="1"/>
</dbReference>
<dbReference type="InterPro" id="IPR023346">
    <property type="entry name" value="Lysozyme-like_dom_sf"/>
</dbReference>
<proteinExistence type="predicted"/>
<dbReference type="SUPFAM" id="SSF54106">
    <property type="entry name" value="LysM domain"/>
    <property type="match status" value="3"/>
</dbReference>
<feature type="domain" description="LysM" evidence="1">
    <location>
        <begin position="450"/>
        <end position="494"/>
    </location>
</feature>
<gene>
    <name evidence="2" type="ORF">MNBD_GAMMA20-1433</name>
</gene>
<dbReference type="InterPro" id="IPR036779">
    <property type="entry name" value="LysM_dom_sf"/>
</dbReference>
<evidence type="ECO:0000259" key="1">
    <source>
        <dbReference type="PROSITE" id="PS51782"/>
    </source>
</evidence>
<protein>
    <submittedName>
        <fullName evidence="2">Membrane-bound lytic murein transglycosylase D</fullName>
    </submittedName>
</protein>
<dbReference type="EMBL" id="UOFU01000178">
    <property type="protein sequence ID" value="VAW99589.1"/>
    <property type="molecule type" value="Genomic_DNA"/>
</dbReference>
<feature type="domain" description="LysM" evidence="1">
    <location>
        <begin position="518"/>
        <end position="562"/>
    </location>
</feature>
<dbReference type="GO" id="GO:0000270">
    <property type="term" value="P:peptidoglycan metabolic process"/>
    <property type="evidence" value="ECO:0007669"/>
    <property type="project" value="InterPro"/>
</dbReference>
<dbReference type="GO" id="GO:0008932">
    <property type="term" value="F:lytic endotransglycosylase activity"/>
    <property type="evidence" value="ECO:0007669"/>
    <property type="project" value="TreeGrafter"/>
</dbReference>
<dbReference type="SMART" id="SM00257">
    <property type="entry name" value="LysM"/>
    <property type="match status" value="3"/>
</dbReference>